<feature type="compositionally biased region" description="Basic and acidic residues" evidence="1">
    <location>
        <begin position="62"/>
        <end position="73"/>
    </location>
</feature>
<organism evidence="2 3">
    <name type="scientific">Hymenobacter humi</name>
    <dbReference type="NCBI Taxonomy" id="1411620"/>
    <lineage>
        <taxon>Bacteria</taxon>
        <taxon>Pseudomonadati</taxon>
        <taxon>Bacteroidota</taxon>
        <taxon>Cytophagia</taxon>
        <taxon>Cytophagales</taxon>
        <taxon>Hymenobacteraceae</taxon>
        <taxon>Hymenobacter</taxon>
    </lineage>
</organism>
<comment type="caution">
    <text evidence="2">The sequence shown here is derived from an EMBL/GenBank/DDBJ whole genome shotgun (WGS) entry which is preliminary data.</text>
</comment>
<dbReference type="EMBL" id="JBHTEK010000001">
    <property type="protein sequence ID" value="MFC7668433.1"/>
    <property type="molecule type" value="Genomic_DNA"/>
</dbReference>
<evidence type="ECO:0000313" key="3">
    <source>
        <dbReference type="Proteomes" id="UP001596513"/>
    </source>
</evidence>
<reference evidence="3" key="1">
    <citation type="journal article" date="2019" name="Int. J. Syst. Evol. Microbiol.">
        <title>The Global Catalogue of Microorganisms (GCM) 10K type strain sequencing project: providing services to taxonomists for standard genome sequencing and annotation.</title>
        <authorList>
            <consortium name="The Broad Institute Genomics Platform"/>
            <consortium name="The Broad Institute Genome Sequencing Center for Infectious Disease"/>
            <person name="Wu L."/>
            <person name="Ma J."/>
        </authorList>
    </citation>
    <scope>NUCLEOTIDE SEQUENCE [LARGE SCALE GENOMIC DNA]</scope>
    <source>
        <strain evidence="3">JCM 19635</strain>
    </source>
</reference>
<evidence type="ECO:0000256" key="1">
    <source>
        <dbReference type="SAM" id="MobiDB-lite"/>
    </source>
</evidence>
<feature type="region of interest" description="Disordered" evidence="1">
    <location>
        <begin position="54"/>
        <end position="98"/>
    </location>
</feature>
<keyword evidence="3" id="KW-1185">Reference proteome</keyword>
<sequence>MPRPSLPAQQVLGEYHRERNADDGVHRQGKYPLRLRDGALQQVYLRLDAGFEGHRGQAGAQPHHDAQQEHVHPLADVARPPNEQRAQQAVDGVVRHGL</sequence>
<accession>A0ABW2U7V0</accession>
<dbReference type="Proteomes" id="UP001596513">
    <property type="component" value="Unassembled WGS sequence"/>
</dbReference>
<dbReference type="RefSeq" id="WP_380203739.1">
    <property type="nucleotide sequence ID" value="NZ_JBHTEK010000001.1"/>
</dbReference>
<gene>
    <name evidence="2" type="ORF">ACFQT0_14415</name>
</gene>
<evidence type="ECO:0000313" key="2">
    <source>
        <dbReference type="EMBL" id="MFC7668433.1"/>
    </source>
</evidence>
<proteinExistence type="predicted"/>
<protein>
    <submittedName>
        <fullName evidence="2">Uncharacterized protein</fullName>
    </submittedName>
</protein>
<name>A0ABW2U7V0_9BACT</name>